<feature type="transmembrane region" description="Helical" evidence="1">
    <location>
        <begin position="24"/>
        <end position="45"/>
    </location>
</feature>
<keyword evidence="1" id="KW-1133">Transmembrane helix</keyword>
<evidence type="ECO:0000313" key="2">
    <source>
        <dbReference type="EMBL" id="MBK1632440.1"/>
    </source>
</evidence>
<organism evidence="2 3">
    <name type="scientific">Thiohalocapsa halophila</name>
    <dbReference type="NCBI Taxonomy" id="69359"/>
    <lineage>
        <taxon>Bacteria</taxon>
        <taxon>Pseudomonadati</taxon>
        <taxon>Pseudomonadota</taxon>
        <taxon>Gammaproteobacteria</taxon>
        <taxon>Chromatiales</taxon>
        <taxon>Chromatiaceae</taxon>
        <taxon>Thiohalocapsa</taxon>
    </lineage>
</organism>
<feature type="non-terminal residue" evidence="2">
    <location>
        <position position="60"/>
    </location>
</feature>
<reference evidence="2 3" key="1">
    <citation type="journal article" date="2020" name="Microorganisms">
        <title>Osmotic Adaptation and Compatible Solute Biosynthesis of Phototrophic Bacteria as Revealed from Genome Analyses.</title>
        <authorList>
            <person name="Imhoff J.F."/>
            <person name="Rahn T."/>
            <person name="Kunzel S."/>
            <person name="Keller A."/>
            <person name="Neulinger S.C."/>
        </authorList>
    </citation>
    <scope>NUCLEOTIDE SEQUENCE [LARGE SCALE GENOMIC DNA]</scope>
    <source>
        <strain evidence="2 3">DSM 6210</strain>
    </source>
</reference>
<protein>
    <submittedName>
        <fullName evidence="2">Uncharacterized protein</fullName>
    </submittedName>
</protein>
<comment type="caution">
    <text evidence="2">The sequence shown here is derived from an EMBL/GenBank/DDBJ whole genome shotgun (WGS) entry which is preliminary data.</text>
</comment>
<accession>A0ABS1CKL7</accession>
<dbReference type="Proteomes" id="UP000748752">
    <property type="component" value="Unassembled WGS sequence"/>
</dbReference>
<keyword evidence="1" id="KW-0472">Membrane</keyword>
<dbReference type="EMBL" id="NRRV01000048">
    <property type="protein sequence ID" value="MBK1632440.1"/>
    <property type="molecule type" value="Genomic_DNA"/>
</dbReference>
<sequence length="60" mass="6098">MPLPQRPPRLLVAKLQLRGPGDEALLRGLGAGCCAAGVGFGLAGVGFDGKQSLRVGVAER</sequence>
<evidence type="ECO:0000313" key="3">
    <source>
        <dbReference type="Proteomes" id="UP000748752"/>
    </source>
</evidence>
<proteinExistence type="predicted"/>
<evidence type="ECO:0000256" key="1">
    <source>
        <dbReference type="SAM" id="Phobius"/>
    </source>
</evidence>
<gene>
    <name evidence="2" type="ORF">CKO31_17175</name>
</gene>
<name>A0ABS1CKL7_9GAMM</name>
<keyword evidence="3" id="KW-1185">Reference proteome</keyword>
<keyword evidence="1" id="KW-0812">Transmembrane</keyword>